<protein>
    <recommendedName>
        <fullName evidence="5">PQQ-like domain-containing protein</fullName>
    </recommendedName>
</protein>
<dbReference type="RefSeq" id="WP_268110568.1">
    <property type="nucleotide sequence ID" value="NZ_JAPPUX010000001.1"/>
</dbReference>
<feature type="region of interest" description="Disordered" evidence="1">
    <location>
        <begin position="460"/>
        <end position="480"/>
    </location>
</feature>
<evidence type="ECO:0000313" key="3">
    <source>
        <dbReference type="EMBL" id="MCY4725784.1"/>
    </source>
</evidence>
<evidence type="ECO:0000256" key="2">
    <source>
        <dbReference type="SAM" id="SignalP"/>
    </source>
</evidence>
<proteinExistence type="predicted"/>
<evidence type="ECO:0000313" key="4">
    <source>
        <dbReference type="Proteomes" id="UP001074726"/>
    </source>
</evidence>
<keyword evidence="4" id="KW-1185">Reference proteome</keyword>
<dbReference type="Proteomes" id="UP001074726">
    <property type="component" value="Unassembled WGS sequence"/>
</dbReference>
<keyword evidence="2" id="KW-0732">Signal</keyword>
<name>A0ABT4CCB2_9ACTN</name>
<feature type="chain" id="PRO_5047372657" description="PQQ-like domain-containing protein" evidence="2">
    <location>
        <begin position="26"/>
        <end position="515"/>
    </location>
</feature>
<comment type="caution">
    <text evidence="3">The sequence shown here is derived from an EMBL/GenBank/DDBJ whole genome shotgun (WGS) entry which is preliminary data.</text>
</comment>
<feature type="signal peptide" evidence="2">
    <location>
        <begin position="1"/>
        <end position="25"/>
    </location>
</feature>
<reference evidence="3" key="1">
    <citation type="submission" date="2022-08" db="EMBL/GenBank/DDBJ databases">
        <title>Genome sequencing of Nocardioides sp. STR2.</title>
        <authorList>
            <person name="So Y."/>
        </authorList>
    </citation>
    <scope>NUCLEOTIDE SEQUENCE</scope>
    <source>
        <strain evidence="3">STR2</strain>
    </source>
</reference>
<sequence>MSRITGVIVALATTAAVLSGSTSGAAPASTPAGDVPGVADLPREIERGVELVLADGDLLRVWASESYRTVRARRRDAATGAWAGPVVVLGEKRLYCGDVEARTANGAVALVAECDRGGYSDDQAPVASRALWSADTVSWVSYELEGEAYEEPGISPDGRRAVYPESAGYVTFGPEGFVRHRLETPGQEYTTTVTITDDALVSYLYGANVSRRRCALVALSRTGDTTPVRQDVDVDDACQDRSFANVDADTVVFGDFSDPASVAVISRPDAGSPWAVTRVAPASAPGLVRHEGRLYTEFLTAPDAPLVALGSRRGRKVRAQVYDPVAQAWGPATVAYESGVRCRWSDADPEDAPAVLVAVLSCHDENVALTTRDGLSWQALRMGPRPLGQSRDGRYVAVPGPTSTHVISPERGVVTLPGGVRGRCDVVVPDGPEAAVRLVATTGSRRWPVLLEHLSSTGTERLGRVGKPTPGRCSDADQSYGAPGSFDMISTRIDRGQVVRIVRRDGEWKARARTW</sequence>
<evidence type="ECO:0008006" key="5">
    <source>
        <dbReference type="Google" id="ProtNLM"/>
    </source>
</evidence>
<gene>
    <name evidence="3" type="ORF">NYO98_05785</name>
</gene>
<organism evidence="3 4">
    <name type="scientific">Nocardioides pini</name>
    <dbReference type="NCBI Taxonomy" id="2975053"/>
    <lineage>
        <taxon>Bacteria</taxon>
        <taxon>Bacillati</taxon>
        <taxon>Actinomycetota</taxon>
        <taxon>Actinomycetes</taxon>
        <taxon>Propionibacteriales</taxon>
        <taxon>Nocardioidaceae</taxon>
        <taxon>Nocardioides</taxon>
    </lineage>
</organism>
<evidence type="ECO:0000256" key="1">
    <source>
        <dbReference type="SAM" id="MobiDB-lite"/>
    </source>
</evidence>
<dbReference type="EMBL" id="JAPPUX010000001">
    <property type="protein sequence ID" value="MCY4725784.1"/>
    <property type="molecule type" value="Genomic_DNA"/>
</dbReference>
<accession>A0ABT4CCB2</accession>